<gene>
    <name evidence="3" type="ORF">F9U64_20260</name>
</gene>
<dbReference type="OrthoDB" id="54751at2"/>
<proteinExistence type="predicted"/>
<sequence>MAIGKKLVKFVFIIGLLFVIAGCQGSDEEASNDTGTEQETTDNSAENTETDGLEPVTFTLFDSDTNPDWVDDMDTPVGRKIKEDTGVTLEPEFDIEGGQTKIPLMVASGEYPDLIVSKGAGQLVDAGALIDLLPLIEEHAPNLQKMLGDGINRLKWSEDDPSIYVLTTAAIDNQAMSPGYGAWVQHAVMKELGYPELRTLDDLKNIISEYKELHPQIDGQETIGLTMNTDSWRIQASFLNSGFMMTGAGDDGEYYIDPETYEATLHYRRPIEKEVFQWYNDLNNEGLLDPETFVQKSDQYDAKLASGRVLATIGPDYMMNSGQEALREAGLTDRMYGVYPVTLSEDYVNHSYQSIGLQAGWGISISKDCEDPVRAIKFLDYLASEETQIMMNWGIEGEHYDIVDGKRVIPQDEWDKRNSDKDYLKNTGIGYNFARFAPRYGDGVLDSTGQTYTVNTREIAIQNQTEIEKEVLAAYDMELWKDAYPTADDFPVKPWGAAYNISIPANSDLQVLNQRALDITKKMVPEAVLTTPANFDSVWDEFMSSLESINIEKAEEEYTNLIKEKVELWSN</sequence>
<feature type="chain" id="PRO_5039348305" evidence="2">
    <location>
        <begin position="22"/>
        <end position="571"/>
    </location>
</feature>
<evidence type="ECO:0000256" key="2">
    <source>
        <dbReference type="SAM" id="SignalP"/>
    </source>
</evidence>
<protein>
    <submittedName>
        <fullName evidence="3">Extracellular solute-binding protein</fullName>
    </submittedName>
</protein>
<dbReference type="Pfam" id="PF01547">
    <property type="entry name" value="SBP_bac_1"/>
    <property type="match status" value="1"/>
</dbReference>
<dbReference type="Proteomes" id="UP000480246">
    <property type="component" value="Unassembled WGS sequence"/>
</dbReference>
<dbReference type="CDD" id="cd13582">
    <property type="entry name" value="PBP2_AlgQ_like_3"/>
    <property type="match status" value="1"/>
</dbReference>
<feature type="signal peptide" evidence="2">
    <location>
        <begin position="1"/>
        <end position="21"/>
    </location>
</feature>
<comment type="caution">
    <text evidence="3">The sequence shown here is derived from an EMBL/GenBank/DDBJ whole genome shotgun (WGS) entry which is preliminary data.</text>
</comment>
<organism evidence="3 4">
    <name type="scientific">Gracilibacillus oryzae</name>
    <dbReference type="NCBI Taxonomy" id="1672701"/>
    <lineage>
        <taxon>Bacteria</taxon>
        <taxon>Bacillati</taxon>
        <taxon>Bacillota</taxon>
        <taxon>Bacilli</taxon>
        <taxon>Bacillales</taxon>
        <taxon>Bacillaceae</taxon>
        <taxon>Gracilibacillus</taxon>
    </lineage>
</organism>
<evidence type="ECO:0000256" key="1">
    <source>
        <dbReference type="SAM" id="MobiDB-lite"/>
    </source>
</evidence>
<dbReference type="Gene3D" id="3.40.190.10">
    <property type="entry name" value="Periplasmic binding protein-like II"/>
    <property type="match status" value="2"/>
</dbReference>
<dbReference type="PANTHER" id="PTHR43649">
    <property type="entry name" value="ARABINOSE-BINDING PROTEIN-RELATED"/>
    <property type="match status" value="1"/>
</dbReference>
<reference evidence="3 4" key="1">
    <citation type="submission" date="2019-10" db="EMBL/GenBank/DDBJ databases">
        <title>Gracilibacillus sp. nov. isolated from rice seeds.</title>
        <authorList>
            <person name="He S."/>
        </authorList>
    </citation>
    <scope>NUCLEOTIDE SEQUENCE [LARGE SCALE GENOMIC DNA]</scope>
    <source>
        <strain evidence="3 4">TD8</strain>
    </source>
</reference>
<keyword evidence="4" id="KW-1185">Reference proteome</keyword>
<dbReference type="PROSITE" id="PS51257">
    <property type="entry name" value="PROKAR_LIPOPROTEIN"/>
    <property type="match status" value="1"/>
</dbReference>
<feature type="region of interest" description="Disordered" evidence="1">
    <location>
        <begin position="27"/>
        <end position="52"/>
    </location>
</feature>
<dbReference type="PANTHER" id="PTHR43649:SF12">
    <property type="entry name" value="DIACETYLCHITOBIOSE BINDING PROTEIN DASA"/>
    <property type="match status" value="1"/>
</dbReference>
<dbReference type="AlphaFoldDB" id="A0A7C8GQQ8"/>
<evidence type="ECO:0000313" key="4">
    <source>
        <dbReference type="Proteomes" id="UP000480246"/>
    </source>
</evidence>
<dbReference type="InterPro" id="IPR006059">
    <property type="entry name" value="SBP"/>
</dbReference>
<keyword evidence="2" id="KW-0732">Signal</keyword>
<dbReference type="RefSeq" id="WP_153406696.1">
    <property type="nucleotide sequence ID" value="NZ_ML762451.1"/>
</dbReference>
<evidence type="ECO:0000313" key="3">
    <source>
        <dbReference type="EMBL" id="KAB8126277.1"/>
    </source>
</evidence>
<name>A0A7C8GQQ8_9BACI</name>
<feature type="compositionally biased region" description="Polar residues" evidence="1">
    <location>
        <begin position="32"/>
        <end position="47"/>
    </location>
</feature>
<accession>A0A7C8GQQ8</accession>
<dbReference type="InterPro" id="IPR050490">
    <property type="entry name" value="Bact_solute-bd_prot1"/>
</dbReference>
<dbReference type="SUPFAM" id="SSF53850">
    <property type="entry name" value="Periplasmic binding protein-like II"/>
    <property type="match status" value="1"/>
</dbReference>
<dbReference type="EMBL" id="WEID01000111">
    <property type="protein sequence ID" value="KAB8126277.1"/>
    <property type="molecule type" value="Genomic_DNA"/>
</dbReference>